<comment type="similarity">
    <text evidence="1">Belongs to the peptidase S49 family.</text>
</comment>
<dbReference type="Gene3D" id="6.20.330.10">
    <property type="match status" value="1"/>
</dbReference>
<comment type="caution">
    <text evidence="6">The sequence shown here is derived from an EMBL/GenBank/DDBJ whole genome shotgun (WGS) entry which is preliminary data.</text>
</comment>
<dbReference type="CDD" id="cd07023">
    <property type="entry name" value="S49_Sppa_N_C"/>
    <property type="match status" value="1"/>
</dbReference>
<dbReference type="InterPro" id="IPR002142">
    <property type="entry name" value="Peptidase_S49"/>
</dbReference>
<accession>A0A0D2JLX5</accession>
<keyword evidence="2" id="KW-0645">Protease</keyword>
<dbReference type="InterPro" id="IPR004635">
    <property type="entry name" value="Pept_S49_SppA"/>
</dbReference>
<feature type="domain" description="Peptidase S49" evidence="5">
    <location>
        <begin position="105"/>
        <end position="250"/>
    </location>
</feature>
<dbReference type="InterPro" id="IPR029045">
    <property type="entry name" value="ClpP/crotonase-like_dom_sf"/>
</dbReference>
<protein>
    <recommendedName>
        <fullName evidence="5">Peptidase S49 domain-containing protein</fullName>
    </recommendedName>
</protein>
<dbReference type="AlphaFoldDB" id="A0A0D2JLX5"/>
<dbReference type="GO" id="GO:0008236">
    <property type="term" value="F:serine-type peptidase activity"/>
    <property type="evidence" value="ECO:0007669"/>
    <property type="project" value="UniProtKB-KW"/>
</dbReference>
<name>A0A0D2JLX5_9BACT</name>
<evidence type="ECO:0000313" key="7">
    <source>
        <dbReference type="Proteomes" id="UP000032214"/>
    </source>
</evidence>
<keyword evidence="7" id="KW-1185">Reference proteome</keyword>
<gene>
    <name evidence="6" type="ORF">J120_03530</name>
</gene>
<evidence type="ECO:0000256" key="3">
    <source>
        <dbReference type="ARBA" id="ARBA00022801"/>
    </source>
</evidence>
<dbReference type="EMBL" id="ARQD01000002">
    <property type="protein sequence ID" value="KIX85343.1"/>
    <property type="molecule type" value="Genomic_DNA"/>
</dbReference>
<evidence type="ECO:0000256" key="4">
    <source>
        <dbReference type="ARBA" id="ARBA00022825"/>
    </source>
</evidence>
<proteinExistence type="inferred from homology"/>
<dbReference type="InterPro" id="IPR047272">
    <property type="entry name" value="S49_SppA_C"/>
</dbReference>
<dbReference type="STRING" id="1306947.J120_03530"/>
<dbReference type="Pfam" id="PF01343">
    <property type="entry name" value="Peptidase_S49"/>
    <property type="match status" value="1"/>
</dbReference>
<dbReference type="NCBIfam" id="TIGR00706">
    <property type="entry name" value="SppA_dom"/>
    <property type="match status" value="1"/>
</dbReference>
<dbReference type="Gene3D" id="3.90.226.10">
    <property type="entry name" value="2-enoyl-CoA Hydratase, Chain A, domain 1"/>
    <property type="match status" value="1"/>
</dbReference>
<dbReference type="PANTHER" id="PTHR42987:SF4">
    <property type="entry name" value="PROTEASE SOHB-RELATED"/>
    <property type="match status" value="1"/>
</dbReference>
<dbReference type="MEROPS" id="S49.006"/>
<sequence>MAFGSSLKSTFSFILLLLILPLLPTITQNIRNLYHHHIDPRDAVGVIHVKGVIYDAAPYIKQLYKHFKNNEIKAILLKIESPGSASGSAQAIYQEILTLKGLYPKPIISLVENICASGGYYIASATDHIICSGSAIVGSIGATLSWLFQLKEFIEQFKVKYIPLSAGKYKLATDPFTDMTPEMKALLQSMLDDTYDQFVHDVATQRKLSLSQSSVWADGKIFNGRQALKLGLVDQLGSLSAAVSALKERALIQGEIRWIKTPERKGLFGMLNADSEGEDDIALTRLLNRACTYLENRYGNKAL</sequence>
<evidence type="ECO:0000256" key="1">
    <source>
        <dbReference type="ARBA" id="ARBA00008683"/>
    </source>
</evidence>
<keyword evidence="3" id="KW-0378">Hydrolase</keyword>
<evidence type="ECO:0000259" key="5">
    <source>
        <dbReference type="Pfam" id="PF01343"/>
    </source>
</evidence>
<reference evidence="6 7" key="1">
    <citation type="journal article" date="2013" name="Proc. Natl. Acad. Sci. U.S.A.">
        <title>Candidate phylum TM6 genome recovered from a hospital sink biofilm provides genomic insights into this uncultivated phylum.</title>
        <authorList>
            <person name="McLean J.S."/>
            <person name="Lombardo M.J."/>
            <person name="Badger J.H."/>
            <person name="Edlund A."/>
            <person name="Novotny M."/>
            <person name="Yee-Greenbaum J."/>
            <person name="Vyahhi N."/>
            <person name="Hall A.P."/>
            <person name="Yang Y."/>
            <person name="Dupont C.L."/>
            <person name="Ziegler M.G."/>
            <person name="Chitsaz H."/>
            <person name="Allen A.E."/>
            <person name="Yooseph S."/>
            <person name="Tesler G."/>
            <person name="Pevzner P.A."/>
            <person name="Friedman R.M."/>
            <person name="Nealson K.H."/>
            <person name="Venter J.C."/>
            <person name="Lasken R.S."/>
        </authorList>
    </citation>
    <scope>NUCLEOTIDE SEQUENCE [LARGE SCALE GENOMIC DNA]</scope>
    <source>
        <strain evidence="6 7">TM6SC1</strain>
    </source>
</reference>
<dbReference type="Proteomes" id="UP000032214">
    <property type="component" value="Unassembled WGS sequence"/>
</dbReference>
<organism evidence="6 7">
    <name type="scientific">candidate division TM6 bacterium JCVI TM6SC1</name>
    <dbReference type="NCBI Taxonomy" id="1306947"/>
    <lineage>
        <taxon>Bacteria</taxon>
        <taxon>Candidatus Babelota</taxon>
        <taxon>Vermiphilus</taxon>
    </lineage>
</organism>
<evidence type="ECO:0000256" key="2">
    <source>
        <dbReference type="ARBA" id="ARBA00022670"/>
    </source>
</evidence>
<dbReference type="GO" id="GO:0006508">
    <property type="term" value="P:proteolysis"/>
    <property type="evidence" value="ECO:0007669"/>
    <property type="project" value="UniProtKB-KW"/>
</dbReference>
<dbReference type="eggNOG" id="COG0616">
    <property type="taxonomic scope" value="Bacteria"/>
</dbReference>
<dbReference type="PANTHER" id="PTHR42987">
    <property type="entry name" value="PEPTIDASE S49"/>
    <property type="match status" value="1"/>
</dbReference>
<keyword evidence="4" id="KW-0720">Serine protease</keyword>
<evidence type="ECO:0000313" key="6">
    <source>
        <dbReference type="EMBL" id="KIX85343.1"/>
    </source>
</evidence>
<dbReference type="SUPFAM" id="SSF52096">
    <property type="entry name" value="ClpP/crotonase"/>
    <property type="match status" value="1"/>
</dbReference>